<proteinExistence type="predicted"/>
<evidence type="ECO:0000313" key="2">
    <source>
        <dbReference type="Proteomes" id="UP000177369"/>
    </source>
</evidence>
<reference evidence="1 2" key="1">
    <citation type="journal article" date="2016" name="Nat. Commun.">
        <title>Thousands of microbial genomes shed light on interconnected biogeochemical processes in an aquifer system.</title>
        <authorList>
            <person name="Anantharaman K."/>
            <person name="Brown C.T."/>
            <person name="Hug L.A."/>
            <person name="Sharon I."/>
            <person name="Castelle C.J."/>
            <person name="Probst A.J."/>
            <person name="Thomas B.C."/>
            <person name="Singh A."/>
            <person name="Wilkins M.J."/>
            <person name="Karaoz U."/>
            <person name="Brodie E.L."/>
            <person name="Williams K.H."/>
            <person name="Hubbard S.S."/>
            <person name="Banfield J.F."/>
        </authorList>
    </citation>
    <scope>NUCLEOTIDE SEQUENCE [LARGE SCALE GENOMIC DNA]</scope>
</reference>
<name>A0A1F5G9R4_9BACT</name>
<dbReference type="Proteomes" id="UP000177369">
    <property type="component" value="Unassembled WGS sequence"/>
</dbReference>
<accession>A0A1F5G9R4</accession>
<comment type="caution">
    <text evidence="1">The sequence shown here is derived from an EMBL/GenBank/DDBJ whole genome shotgun (WGS) entry which is preliminary data.</text>
</comment>
<protein>
    <submittedName>
        <fullName evidence="1">Uncharacterized protein</fullName>
    </submittedName>
</protein>
<gene>
    <name evidence="1" type="ORF">A3D04_01190</name>
</gene>
<evidence type="ECO:0000313" key="1">
    <source>
        <dbReference type="EMBL" id="OGD88598.1"/>
    </source>
</evidence>
<sequence>MLQTIYSREEDNRSLSRVPVQGFDYTRHGVYYPTGVGISQKFPKIFDKFYFTHFFKEADLNKALCTRKTSSLEPLFQKSS</sequence>
<dbReference type="STRING" id="1797714.A3D04_01190"/>
<organism evidence="1 2">
    <name type="scientific">Candidatus Curtissbacteria bacterium RIFCSPHIGHO2_02_FULL_40_16b</name>
    <dbReference type="NCBI Taxonomy" id="1797714"/>
    <lineage>
        <taxon>Bacteria</taxon>
        <taxon>Candidatus Curtissiibacteriota</taxon>
    </lineage>
</organism>
<dbReference type="EMBL" id="MFBD01000023">
    <property type="protein sequence ID" value="OGD88598.1"/>
    <property type="molecule type" value="Genomic_DNA"/>
</dbReference>
<dbReference type="AlphaFoldDB" id="A0A1F5G9R4"/>